<dbReference type="SUPFAM" id="SSF50978">
    <property type="entry name" value="WD40 repeat-like"/>
    <property type="match status" value="1"/>
</dbReference>
<evidence type="ECO:0000259" key="8">
    <source>
        <dbReference type="Pfam" id="PF12894"/>
    </source>
</evidence>
<keyword evidence="6" id="KW-0539">Nucleus</keyword>
<organism evidence="9 10">
    <name type="scientific">Physcomitrium patens</name>
    <name type="common">Spreading-leaved earth moss</name>
    <name type="synonym">Physcomitrella patens</name>
    <dbReference type="NCBI Taxonomy" id="3218"/>
    <lineage>
        <taxon>Eukaryota</taxon>
        <taxon>Viridiplantae</taxon>
        <taxon>Streptophyta</taxon>
        <taxon>Embryophyta</taxon>
        <taxon>Bryophyta</taxon>
        <taxon>Bryophytina</taxon>
        <taxon>Bryopsida</taxon>
        <taxon>Funariidae</taxon>
        <taxon>Funariales</taxon>
        <taxon>Funariaceae</taxon>
        <taxon>Physcomitrium</taxon>
    </lineage>
</organism>
<dbReference type="PRINTS" id="PR00320">
    <property type="entry name" value="GPROTEINBRPT"/>
</dbReference>
<dbReference type="AlphaFoldDB" id="A0A7I4FEL1"/>
<keyword evidence="5" id="KW-0677">Repeat</keyword>
<keyword evidence="3" id="KW-0805">Transcription regulation</keyword>
<dbReference type="GO" id="GO:0006353">
    <property type="term" value="P:DNA-templated transcription termination"/>
    <property type="evidence" value="ECO:0007669"/>
    <property type="project" value="UniProtKB-KW"/>
</dbReference>
<keyword evidence="3" id="KW-0804">Transcription</keyword>
<evidence type="ECO:0000256" key="6">
    <source>
        <dbReference type="ARBA" id="ARBA00023242"/>
    </source>
</evidence>
<sequence length="340" mass="37578">MEEKRGVALELNDTVIKRMCVGAAFKDYMELACGLALHIIGGRVNSLDFHRADDLLVTASDDESIRLYDTANATLLKTIHSKKYGVDQICFTHHTSSVVYSSKNGWDESLRYLSLFDNRYLRYFKGHRDRVVSLCMSPKNDCFMSGALDHTVRLWDLRTNVCQGLLRVRGRPAVAYDQQGLVFSVAMENGAIKLFDVRSYDKGPFDTFLVGGDTVEVSGMKFSYDGKLMLLSTSNGHIYVLDAYTGRKVHAFTVEPNPDGAVLEASFSPDSQFVIAGSGDGSLRAWNTVSGAEVACWTNNAGVPACVKWAPRRFMFATASVALSFWVPDLSKLQKADNGS</sequence>
<dbReference type="InterPro" id="IPR020472">
    <property type="entry name" value="WD40_PAC1"/>
</dbReference>
<dbReference type="GO" id="GO:0003682">
    <property type="term" value="F:chromatin binding"/>
    <property type="evidence" value="ECO:0000318"/>
    <property type="project" value="GO_Central"/>
</dbReference>
<proteinExistence type="inferred from homology"/>
<dbReference type="SMART" id="SM00320">
    <property type="entry name" value="WD40"/>
    <property type="match status" value="4"/>
</dbReference>
<keyword evidence="10" id="KW-1185">Reference proteome</keyword>
<accession>A0A7I4FEL1</accession>
<gene>
    <name evidence="9" type="primary">LOC112273859</name>
</gene>
<dbReference type="InterPro" id="IPR015943">
    <property type="entry name" value="WD40/YVTN_repeat-like_dom_sf"/>
</dbReference>
<feature type="repeat" description="WD" evidence="7">
    <location>
        <begin position="124"/>
        <end position="159"/>
    </location>
</feature>
<evidence type="ECO:0000256" key="1">
    <source>
        <dbReference type="ARBA" id="ARBA00004123"/>
    </source>
</evidence>
<keyword evidence="4 7" id="KW-0853">WD repeat</keyword>
<feature type="domain" description="Anaphase-promoting complex subunit 4-like WD40" evidence="8">
    <location>
        <begin position="213"/>
        <end position="256"/>
    </location>
</feature>
<comment type="similarity">
    <text evidence="2">Belongs to the WD repeat SWD2 family.</text>
</comment>
<evidence type="ECO:0000313" key="9">
    <source>
        <dbReference type="EnsemblPlants" id="Pp3c21_4780V3.2"/>
    </source>
</evidence>
<dbReference type="FunFam" id="2.130.10.10:FF:000446">
    <property type="entry name" value="protein ANTHESIS POMOTING FACTOR 1 isoform X1"/>
    <property type="match status" value="1"/>
</dbReference>
<dbReference type="InterPro" id="IPR024977">
    <property type="entry name" value="Apc4-like_WD40_dom"/>
</dbReference>
<dbReference type="InterPro" id="IPR036322">
    <property type="entry name" value="WD40_repeat_dom_sf"/>
</dbReference>
<name>A0A7I4FEL1_PHYPA</name>
<evidence type="ECO:0000256" key="7">
    <source>
        <dbReference type="PROSITE-ProRule" id="PRU00221"/>
    </source>
</evidence>
<dbReference type="Gene3D" id="2.130.10.10">
    <property type="entry name" value="YVTN repeat-like/Quinoprotein amine dehydrogenase"/>
    <property type="match status" value="1"/>
</dbReference>
<dbReference type="EnsemblPlants" id="Pp3c21_4780V3.2">
    <property type="protein sequence ID" value="Pp3c21_4780V3.2"/>
    <property type="gene ID" value="Pp3c21_4780"/>
</dbReference>
<keyword evidence="3" id="KW-0806">Transcription termination</keyword>
<dbReference type="CDD" id="cd00200">
    <property type="entry name" value="WD40"/>
    <property type="match status" value="1"/>
</dbReference>
<comment type="subcellular location">
    <subcellularLocation>
        <location evidence="1">Nucleus</location>
    </subcellularLocation>
</comment>
<protein>
    <recommendedName>
        <fullName evidence="8">Anaphase-promoting complex subunit 4-like WD40 domain-containing protein</fullName>
    </recommendedName>
</protein>
<dbReference type="Pfam" id="PF12894">
    <property type="entry name" value="ANAPC4_WD40"/>
    <property type="match status" value="1"/>
</dbReference>
<feature type="repeat" description="WD" evidence="7">
    <location>
        <begin position="255"/>
        <end position="296"/>
    </location>
</feature>
<dbReference type="InterPro" id="IPR037867">
    <property type="entry name" value="Swd2/WDR82"/>
</dbReference>
<dbReference type="InterPro" id="IPR001680">
    <property type="entry name" value="WD40_rpt"/>
</dbReference>
<evidence type="ECO:0000256" key="3">
    <source>
        <dbReference type="ARBA" id="ARBA00022472"/>
    </source>
</evidence>
<dbReference type="InParanoid" id="A0A7I4FEL1"/>
<dbReference type="Proteomes" id="UP000006727">
    <property type="component" value="Chromosome 21"/>
</dbReference>
<reference evidence="9 10" key="1">
    <citation type="journal article" date="2008" name="Science">
        <title>The Physcomitrella genome reveals evolutionary insights into the conquest of land by plants.</title>
        <authorList>
            <person name="Rensing S."/>
            <person name="Lang D."/>
            <person name="Zimmer A."/>
            <person name="Terry A."/>
            <person name="Salamov A."/>
            <person name="Shapiro H."/>
            <person name="Nishiyama T."/>
            <person name="Perroud P.-F."/>
            <person name="Lindquist E."/>
            <person name="Kamisugi Y."/>
            <person name="Tanahashi T."/>
            <person name="Sakakibara K."/>
            <person name="Fujita T."/>
            <person name="Oishi K."/>
            <person name="Shin-I T."/>
            <person name="Kuroki Y."/>
            <person name="Toyoda A."/>
            <person name="Suzuki Y."/>
            <person name="Hashimoto A."/>
            <person name="Yamaguchi K."/>
            <person name="Sugano A."/>
            <person name="Kohara Y."/>
            <person name="Fujiyama A."/>
            <person name="Anterola A."/>
            <person name="Aoki S."/>
            <person name="Ashton N."/>
            <person name="Barbazuk W.B."/>
            <person name="Barker E."/>
            <person name="Bennetzen J."/>
            <person name="Bezanilla M."/>
            <person name="Blankenship R."/>
            <person name="Cho S.H."/>
            <person name="Dutcher S."/>
            <person name="Estelle M."/>
            <person name="Fawcett J.A."/>
            <person name="Gundlach H."/>
            <person name="Hanada K."/>
            <person name="Heyl A."/>
            <person name="Hicks K.A."/>
            <person name="Hugh J."/>
            <person name="Lohr M."/>
            <person name="Mayer K."/>
            <person name="Melkozernov A."/>
            <person name="Murata T."/>
            <person name="Nelson D."/>
            <person name="Pils B."/>
            <person name="Prigge M."/>
            <person name="Reiss B."/>
            <person name="Renner T."/>
            <person name="Rombauts S."/>
            <person name="Rushton P."/>
            <person name="Sanderfoot A."/>
            <person name="Schween G."/>
            <person name="Shiu S.-H."/>
            <person name="Stueber K."/>
            <person name="Theodoulou F.L."/>
            <person name="Tu H."/>
            <person name="Van de Peer Y."/>
            <person name="Verrier P.J."/>
            <person name="Waters E."/>
            <person name="Wood A."/>
            <person name="Yang L."/>
            <person name="Cove D."/>
            <person name="Cuming A."/>
            <person name="Hasebe M."/>
            <person name="Lucas S."/>
            <person name="Mishler D.B."/>
            <person name="Reski R."/>
            <person name="Grigoriev I."/>
            <person name="Quatrano R.S."/>
            <person name="Boore J.L."/>
        </authorList>
    </citation>
    <scope>NUCLEOTIDE SEQUENCE [LARGE SCALE GENOMIC DNA]</scope>
    <source>
        <strain evidence="9 10">cv. Gransden 2004</strain>
    </source>
</reference>
<dbReference type="PANTHER" id="PTHR19861">
    <property type="entry name" value="WD40 REPEAT PROTEIN SWD2"/>
    <property type="match status" value="1"/>
</dbReference>
<dbReference type="Pfam" id="PF00400">
    <property type="entry name" value="WD40"/>
    <property type="match status" value="3"/>
</dbReference>
<evidence type="ECO:0000256" key="5">
    <source>
        <dbReference type="ARBA" id="ARBA00022737"/>
    </source>
</evidence>
<evidence type="ECO:0000256" key="4">
    <source>
        <dbReference type="ARBA" id="ARBA00022574"/>
    </source>
</evidence>
<dbReference type="PANTHER" id="PTHR19861:SF0">
    <property type="entry name" value="WD REPEAT-CONTAINING PROTEIN 82"/>
    <property type="match status" value="1"/>
</dbReference>
<dbReference type="PROSITE" id="PS50082">
    <property type="entry name" value="WD_REPEATS_2"/>
    <property type="match status" value="3"/>
</dbReference>
<reference evidence="9" key="3">
    <citation type="submission" date="2020-12" db="UniProtKB">
        <authorList>
            <consortium name="EnsemblPlants"/>
        </authorList>
    </citation>
    <scope>IDENTIFICATION</scope>
</reference>
<dbReference type="Gramene" id="Pp3c21_4780V3.2">
    <property type="protein sequence ID" value="Pp3c21_4780V3.2"/>
    <property type="gene ID" value="Pp3c21_4780"/>
</dbReference>
<evidence type="ECO:0000313" key="10">
    <source>
        <dbReference type="Proteomes" id="UP000006727"/>
    </source>
</evidence>
<dbReference type="PROSITE" id="PS50294">
    <property type="entry name" value="WD_REPEATS_REGION"/>
    <property type="match status" value="2"/>
</dbReference>
<dbReference type="EMBL" id="ABEU02000021">
    <property type="status" value="NOT_ANNOTATED_CDS"/>
    <property type="molecule type" value="Genomic_DNA"/>
</dbReference>
<evidence type="ECO:0000256" key="2">
    <source>
        <dbReference type="ARBA" id="ARBA00005616"/>
    </source>
</evidence>
<feature type="repeat" description="WD" evidence="7">
    <location>
        <begin position="44"/>
        <end position="78"/>
    </location>
</feature>
<dbReference type="FunCoup" id="A0A7I4FEL1">
    <property type="interactions" value="4344"/>
</dbReference>
<reference evidence="9 10" key="2">
    <citation type="journal article" date="2018" name="Plant J.">
        <title>The Physcomitrella patens chromosome-scale assembly reveals moss genome structure and evolution.</title>
        <authorList>
            <person name="Lang D."/>
            <person name="Ullrich K.K."/>
            <person name="Murat F."/>
            <person name="Fuchs J."/>
            <person name="Jenkins J."/>
            <person name="Haas F.B."/>
            <person name="Piednoel M."/>
            <person name="Gundlach H."/>
            <person name="Van Bel M."/>
            <person name="Meyberg R."/>
            <person name="Vives C."/>
            <person name="Morata J."/>
            <person name="Symeonidi A."/>
            <person name="Hiss M."/>
            <person name="Muchero W."/>
            <person name="Kamisugi Y."/>
            <person name="Saleh O."/>
            <person name="Blanc G."/>
            <person name="Decker E.L."/>
            <person name="van Gessel N."/>
            <person name="Grimwood J."/>
            <person name="Hayes R.D."/>
            <person name="Graham S.W."/>
            <person name="Gunter L.E."/>
            <person name="McDaniel S.F."/>
            <person name="Hoernstein S.N.W."/>
            <person name="Larsson A."/>
            <person name="Li F.W."/>
            <person name="Perroud P.F."/>
            <person name="Phillips J."/>
            <person name="Ranjan P."/>
            <person name="Rokshar D.S."/>
            <person name="Rothfels C.J."/>
            <person name="Schneider L."/>
            <person name="Shu S."/>
            <person name="Stevenson D.W."/>
            <person name="Thummler F."/>
            <person name="Tillich M."/>
            <person name="Villarreal Aguilar J.C."/>
            <person name="Widiez T."/>
            <person name="Wong G.K."/>
            <person name="Wymore A."/>
            <person name="Zhang Y."/>
            <person name="Zimmer A.D."/>
            <person name="Quatrano R.S."/>
            <person name="Mayer K.F.X."/>
            <person name="Goodstein D."/>
            <person name="Casacuberta J.M."/>
            <person name="Vandepoele K."/>
            <person name="Reski R."/>
            <person name="Cuming A.C."/>
            <person name="Tuskan G.A."/>
            <person name="Maumus F."/>
            <person name="Salse J."/>
            <person name="Schmutz J."/>
            <person name="Rensing S.A."/>
        </authorList>
    </citation>
    <scope>NUCLEOTIDE SEQUENCE [LARGE SCALE GENOMIC DNA]</scope>
    <source>
        <strain evidence="9 10">cv. Gransden 2004</strain>
    </source>
</reference>
<dbReference type="GO" id="GO:0048188">
    <property type="term" value="C:Set1C/COMPASS complex"/>
    <property type="evidence" value="ECO:0000318"/>
    <property type="project" value="GO_Central"/>
</dbReference>